<keyword evidence="4" id="KW-0804">Transcription</keyword>
<feature type="domain" description="HTH lysR-type" evidence="5">
    <location>
        <begin position="20"/>
        <end position="77"/>
    </location>
</feature>
<proteinExistence type="inferred from homology"/>
<dbReference type="Gene3D" id="1.10.10.10">
    <property type="entry name" value="Winged helix-like DNA-binding domain superfamily/Winged helix DNA-binding domain"/>
    <property type="match status" value="1"/>
</dbReference>
<comment type="similarity">
    <text evidence="1">Belongs to the LysR transcriptional regulatory family.</text>
</comment>
<dbReference type="PATRIC" id="fig|1560234.3.peg.2703"/>
<dbReference type="InterPro" id="IPR005119">
    <property type="entry name" value="LysR_subst-bd"/>
</dbReference>
<keyword evidence="3" id="KW-0238">DNA-binding</keyword>
<accession>A0A1B7X908</accession>
<dbReference type="AlphaFoldDB" id="A0A1B7X908"/>
<evidence type="ECO:0000256" key="4">
    <source>
        <dbReference type="ARBA" id="ARBA00023163"/>
    </source>
</evidence>
<dbReference type="Proteomes" id="UP000091979">
    <property type="component" value="Unassembled WGS sequence"/>
</dbReference>
<gene>
    <name evidence="6" type="ORF">SP90_16140</name>
</gene>
<evidence type="ECO:0000256" key="2">
    <source>
        <dbReference type="ARBA" id="ARBA00023015"/>
    </source>
</evidence>
<keyword evidence="2" id="KW-0805">Transcription regulation</keyword>
<dbReference type="PANTHER" id="PTHR30537:SF74">
    <property type="entry name" value="HTH-TYPE TRANSCRIPTIONAL REGULATOR TRPI"/>
    <property type="match status" value="1"/>
</dbReference>
<evidence type="ECO:0000313" key="7">
    <source>
        <dbReference type="Proteomes" id="UP000091979"/>
    </source>
</evidence>
<dbReference type="SUPFAM" id="SSF53850">
    <property type="entry name" value="Periplasmic binding protein-like II"/>
    <property type="match status" value="1"/>
</dbReference>
<dbReference type="GO" id="GO:0006351">
    <property type="term" value="P:DNA-templated transcription"/>
    <property type="evidence" value="ECO:0007669"/>
    <property type="project" value="TreeGrafter"/>
</dbReference>
<dbReference type="FunFam" id="1.10.10.10:FF:000001">
    <property type="entry name" value="LysR family transcriptional regulator"/>
    <property type="match status" value="1"/>
</dbReference>
<dbReference type="Gene3D" id="3.40.190.10">
    <property type="entry name" value="Periplasmic binding protein-like II"/>
    <property type="match status" value="2"/>
</dbReference>
<evidence type="ECO:0000256" key="1">
    <source>
        <dbReference type="ARBA" id="ARBA00009437"/>
    </source>
</evidence>
<protein>
    <recommendedName>
        <fullName evidence="5">HTH lysR-type domain-containing protein</fullName>
    </recommendedName>
</protein>
<dbReference type="InterPro" id="IPR036388">
    <property type="entry name" value="WH-like_DNA-bd_sf"/>
</dbReference>
<dbReference type="GO" id="GO:0003700">
    <property type="term" value="F:DNA-binding transcription factor activity"/>
    <property type="evidence" value="ECO:0007669"/>
    <property type="project" value="InterPro"/>
</dbReference>
<organism evidence="6 7">
    <name type="scientific">Halodesulfovibrio spirochaetisodalis</name>
    <dbReference type="NCBI Taxonomy" id="1560234"/>
    <lineage>
        <taxon>Bacteria</taxon>
        <taxon>Pseudomonadati</taxon>
        <taxon>Thermodesulfobacteriota</taxon>
        <taxon>Desulfovibrionia</taxon>
        <taxon>Desulfovibrionales</taxon>
        <taxon>Desulfovibrionaceae</taxon>
        <taxon>Halodesulfovibrio</taxon>
    </lineage>
</organism>
<evidence type="ECO:0000256" key="3">
    <source>
        <dbReference type="ARBA" id="ARBA00023125"/>
    </source>
</evidence>
<dbReference type="InterPro" id="IPR058163">
    <property type="entry name" value="LysR-type_TF_proteobact-type"/>
</dbReference>
<evidence type="ECO:0000313" key="6">
    <source>
        <dbReference type="EMBL" id="OBQ45780.1"/>
    </source>
</evidence>
<comment type="caution">
    <text evidence="6">The sequence shown here is derived from an EMBL/GenBank/DDBJ whole genome shotgun (WGS) entry which is preliminary data.</text>
</comment>
<dbReference type="SUPFAM" id="SSF46785">
    <property type="entry name" value="Winged helix' DNA-binding domain"/>
    <property type="match status" value="1"/>
</dbReference>
<dbReference type="InterPro" id="IPR000847">
    <property type="entry name" value="LysR_HTH_N"/>
</dbReference>
<reference evidence="6 7" key="1">
    <citation type="submission" date="2015-01" db="EMBL/GenBank/DDBJ databases">
        <title>Desulfovibrio sp. JC271 draft genome sequence.</title>
        <authorList>
            <person name="Shivani Y."/>
            <person name="Subhash Y."/>
            <person name="Sasikala C."/>
            <person name="Ramana C.V."/>
        </authorList>
    </citation>
    <scope>NUCLEOTIDE SEQUENCE [LARGE SCALE GENOMIC DNA]</scope>
    <source>
        <strain evidence="6 7">JC271</strain>
    </source>
</reference>
<dbReference type="STRING" id="1560234.SP90_16140"/>
<sequence length="302" mass="34657">MHFHISCEKKSQEDDMKNIPPLSPLISFHSAAKYQSFTEAAHQLNLTHGAVSRAVKQLEDYFGTKLFHRESRGVYLTEKGRYFAKHVARVLKELEHASEQVRTNSEQFKLYVSCEPSLAMRWLMPRLEEFKELAPHIDIHLSTSGGPIDLCAESAHLAIRRADFAWPKKYNVTLIGNERIAPVCSPSYWEKTRGNDMNLLHTRTRPTAWEDWKSLTSFKISELTNQFFDHFYFSLQASSAGMGIAIGPEPLVKDDIDRGLLVAPFGFQTTEFEYVILSHASPEVDHRLIKFTEWIKEQLPMG</sequence>
<keyword evidence="7" id="KW-1185">Reference proteome</keyword>
<dbReference type="Pfam" id="PF03466">
    <property type="entry name" value="LysR_substrate"/>
    <property type="match status" value="1"/>
</dbReference>
<dbReference type="PRINTS" id="PR00039">
    <property type="entry name" value="HTHLYSR"/>
</dbReference>
<dbReference type="GO" id="GO:0043565">
    <property type="term" value="F:sequence-specific DNA binding"/>
    <property type="evidence" value="ECO:0007669"/>
    <property type="project" value="TreeGrafter"/>
</dbReference>
<dbReference type="PROSITE" id="PS50931">
    <property type="entry name" value="HTH_LYSR"/>
    <property type="match status" value="1"/>
</dbReference>
<dbReference type="EMBL" id="JXMS01000041">
    <property type="protein sequence ID" value="OBQ45780.1"/>
    <property type="molecule type" value="Genomic_DNA"/>
</dbReference>
<dbReference type="PANTHER" id="PTHR30537">
    <property type="entry name" value="HTH-TYPE TRANSCRIPTIONAL REGULATOR"/>
    <property type="match status" value="1"/>
</dbReference>
<dbReference type="InterPro" id="IPR036390">
    <property type="entry name" value="WH_DNA-bd_sf"/>
</dbReference>
<evidence type="ECO:0000259" key="5">
    <source>
        <dbReference type="PROSITE" id="PS50931"/>
    </source>
</evidence>
<name>A0A1B7X908_9BACT</name>
<dbReference type="Pfam" id="PF00126">
    <property type="entry name" value="HTH_1"/>
    <property type="match status" value="1"/>
</dbReference>